<evidence type="ECO:0000256" key="3">
    <source>
        <dbReference type="ARBA" id="ARBA00023027"/>
    </source>
</evidence>
<dbReference type="AlphaFoldDB" id="A0A6B3NCA3"/>
<dbReference type="GO" id="GO:0003714">
    <property type="term" value="F:transcription corepressor activity"/>
    <property type="evidence" value="ECO:0007669"/>
    <property type="project" value="TreeGrafter"/>
</dbReference>
<comment type="caution">
    <text evidence="5">The sequence shown here is derived from an EMBL/GenBank/DDBJ whole genome shotgun (WGS) entry which is preliminary data.</text>
</comment>
<feature type="non-terminal residue" evidence="5">
    <location>
        <position position="259"/>
    </location>
</feature>
<dbReference type="PANTHER" id="PTHR14453">
    <property type="entry name" value="PARP/ZINC FINGER CCCH TYPE DOMAIN CONTAINING PROTEIN"/>
    <property type="match status" value="1"/>
</dbReference>
<evidence type="ECO:0000256" key="2">
    <source>
        <dbReference type="ARBA" id="ARBA00022679"/>
    </source>
</evidence>
<keyword evidence="2" id="KW-0808">Transferase</keyword>
<name>A0A6B3NCA3_9CYAN</name>
<dbReference type="Pfam" id="PF01661">
    <property type="entry name" value="Macro"/>
    <property type="match status" value="1"/>
</dbReference>
<dbReference type="SUPFAM" id="SSF52949">
    <property type="entry name" value="Macro domain-like"/>
    <property type="match status" value="1"/>
</dbReference>
<dbReference type="GO" id="GO:0010629">
    <property type="term" value="P:negative regulation of gene expression"/>
    <property type="evidence" value="ECO:0007669"/>
    <property type="project" value="TreeGrafter"/>
</dbReference>
<keyword evidence="3" id="KW-0520">NAD</keyword>
<gene>
    <name evidence="5" type="ORF">F6J89_13210</name>
</gene>
<dbReference type="EMBL" id="JAAHFQ010000230">
    <property type="protein sequence ID" value="NER28555.1"/>
    <property type="molecule type" value="Genomic_DNA"/>
</dbReference>
<sequence length="259" mass="28803">MVATLKASQKGLEIIDIKRRRRGWTKCANIWANTANISQTTLKRFWRRIPIRQENFVAICEAVKIDNWEEIVDSSYVVTPRKDNSDTSELYTKPYFDEALSRIEFVRENLLDLEVDAIVVPTNTSLGFGGEISRQITERLGFEFYAKLPRQPKLSLGEVLVTDANSLSARYLFLTPIDDSVNATLTSVSSGITAALTKAESLDDVRTIAFPSVGTGVAGLNPVNLAPKVLKIVASHLERGSQLEKVIFAFVQESAYQAC</sequence>
<dbReference type="PROSITE" id="PS51154">
    <property type="entry name" value="MACRO"/>
    <property type="match status" value="1"/>
</dbReference>
<proteinExistence type="predicted"/>
<evidence type="ECO:0000256" key="1">
    <source>
        <dbReference type="ARBA" id="ARBA00022676"/>
    </source>
</evidence>
<feature type="domain" description="Macro" evidence="4">
    <location>
        <begin position="90"/>
        <end position="259"/>
    </location>
</feature>
<evidence type="ECO:0000313" key="5">
    <source>
        <dbReference type="EMBL" id="NER28555.1"/>
    </source>
</evidence>
<protein>
    <recommendedName>
        <fullName evidence="4">Macro domain-containing protein</fullName>
    </recommendedName>
</protein>
<dbReference type="PANTHER" id="PTHR14453:SF67">
    <property type="entry name" value="POLY [ADP-RIBOSE] POLYMERASE"/>
    <property type="match status" value="1"/>
</dbReference>
<dbReference type="Gene3D" id="3.40.220.10">
    <property type="entry name" value="Leucine Aminopeptidase, subunit E, domain 1"/>
    <property type="match status" value="1"/>
</dbReference>
<keyword evidence="1" id="KW-0328">Glycosyltransferase</keyword>
<accession>A0A6B3NCA3</accession>
<organism evidence="5">
    <name type="scientific">Symploca sp. SIO1C4</name>
    <dbReference type="NCBI Taxonomy" id="2607765"/>
    <lineage>
        <taxon>Bacteria</taxon>
        <taxon>Bacillati</taxon>
        <taxon>Cyanobacteriota</taxon>
        <taxon>Cyanophyceae</taxon>
        <taxon>Coleofasciculales</taxon>
        <taxon>Coleofasciculaceae</taxon>
        <taxon>Symploca</taxon>
    </lineage>
</organism>
<dbReference type="InterPro" id="IPR002589">
    <property type="entry name" value="Macro_dom"/>
</dbReference>
<reference evidence="5" key="1">
    <citation type="submission" date="2019-11" db="EMBL/GenBank/DDBJ databases">
        <title>Genomic insights into an expanded diversity of filamentous marine cyanobacteria reveals the extraordinary biosynthetic potential of Moorea and Okeania.</title>
        <authorList>
            <person name="Ferreira Leao T."/>
            <person name="Wang M."/>
            <person name="Moss N."/>
            <person name="Da Silva R."/>
            <person name="Sanders J."/>
            <person name="Nurk S."/>
            <person name="Gurevich A."/>
            <person name="Humphrey G."/>
            <person name="Reher R."/>
            <person name="Zhu Q."/>
            <person name="Belda-Ferre P."/>
            <person name="Glukhov E."/>
            <person name="Rex R."/>
            <person name="Dorrestein P.C."/>
            <person name="Knight R."/>
            <person name="Pevzner P."/>
            <person name="Gerwick W.H."/>
            <person name="Gerwick L."/>
        </authorList>
    </citation>
    <scope>NUCLEOTIDE SEQUENCE</scope>
    <source>
        <strain evidence="5">SIO1C4</strain>
    </source>
</reference>
<dbReference type="InterPro" id="IPR052056">
    <property type="entry name" value="Mono-ARTD/PARP"/>
</dbReference>
<dbReference type="GO" id="GO:0005737">
    <property type="term" value="C:cytoplasm"/>
    <property type="evidence" value="ECO:0007669"/>
    <property type="project" value="TreeGrafter"/>
</dbReference>
<dbReference type="InterPro" id="IPR043472">
    <property type="entry name" value="Macro_dom-like"/>
</dbReference>
<evidence type="ECO:0000259" key="4">
    <source>
        <dbReference type="PROSITE" id="PS51154"/>
    </source>
</evidence>
<dbReference type="SMART" id="SM00506">
    <property type="entry name" value="A1pp"/>
    <property type="match status" value="1"/>
</dbReference>
<dbReference type="GO" id="GO:0016757">
    <property type="term" value="F:glycosyltransferase activity"/>
    <property type="evidence" value="ECO:0007669"/>
    <property type="project" value="UniProtKB-KW"/>
</dbReference>